<accession>A0A1I4MJD5</accession>
<dbReference type="PANTHER" id="PTHR30537:SF3">
    <property type="entry name" value="TRANSCRIPTIONAL REGULATORY PROTEIN"/>
    <property type="match status" value="1"/>
</dbReference>
<dbReference type="EMBL" id="FOTW01000011">
    <property type="protein sequence ID" value="SFM03156.1"/>
    <property type="molecule type" value="Genomic_DNA"/>
</dbReference>
<dbReference type="SUPFAM" id="SSF46785">
    <property type="entry name" value="Winged helix' DNA-binding domain"/>
    <property type="match status" value="1"/>
</dbReference>
<proteinExistence type="inferred from homology"/>
<organism evidence="6 7">
    <name type="scientific">Rugamonas rubra</name>
    <dbReference type="NCBI Taxonomy" id="758825"/>
    <lineage>
        <taxon>Bacteria</taxon>
        <taxon>Pseudomonadati</taxon>
        <taxon>Pseudomonadota</taxon>
        <taxon>Betaproteobacteria</taxon>
        <taxon>Burkholderiales</taxon>
        <taxon>Oxalobacteraceae</taxon>
        <taxon>Telluria group</taxon>
        <taxon>Rugamonas</taxon>
    </lineage>
</organism>
<dbReference type="SUPFAM" id="SSF53850">
    <property type="entry name" value="Periplasmic binding protein-like II"/>
    <property type="match status" value="1"/>
</dbReference>
<keyword evidence="7" id="KW-1185">Reference proteome</keyword>
<dbReference type="InterPro" id="IPR036388">
    <property type="entry name" value="WH-like_DNA-bd_sf"/>
</dbReference>
<dbReference type="Pfam" id="PF00126">
    <property type="entry name" value="HTH_1"/>
    <property type="match status" value="1"/>
</dbReference>
<gene>
    <name evidence="6" type="ORF">SAMN02982985_02427</name>
</gene>
<evidence type="ECO:0000313" key="7">
    <source>
        <dbReference type="Proteomes" id="UP000199470"/>
    </source>
</evidence>
<dbReference type="GO" id="GO:0006351">
    <property type="term" value="P:DNA-templated transcription"/>
    <property type="evidence" value="ECO:0007669"/>
    <property type="project" value="TreeGrafter"/>
</dbReference>
<dbReference type="InterPro" id="IPR058163">
    <property type="entry name" value="LysR-type_TF_proteobact-type"/>
</dbReference>
<dbReference type="STRING" id="758825.SAMN02982985_02427"/>
<dbReference type="AlphaFoldDB" id="A0A1I4MJD5"/>
<keyword evidence="2" id="KW-0805">Transcription regulation</keyword>
<dbReference type="PROSITE" id="PS50931">
    <property type="entry name" value="HTH_LYSR"/>
    <property type="match status" value="1"/>
</dbReference>
<sequence>MEANWEWYRSLLGVLDNGSLSAAARALGMAQPTVGRHIEGLEQALGLKLFTRSHDGYAPTEAALALRPYAAALAASAAALRRVASSQGDGVRGTVRISASEVVGVEVLPPILARLRAAWPELTVELLLSNRVDDLLLREADIAVRMLRPSQDALVARRVGAVALGLHAHRDYLQRHGAPATLDDLAGHSLIGYDQETEFLRRLRERFPAVSRERFSFRSDSDLAQLALLRAGYGIGVCQVALAARAPELRRVLAAEFNIELDTWVAMHEDLRDSPRCAVTFAALVAGLTDYLAALD</sequence>
<evidence type="ECO:0000259" key="5">
    <source>
        <dbReference type="PROSITE" id="PS50931"/>
    </source>
</evidence>
<evidence type="ECO:0000256" key="1">
    <source>
        <dbReference type="ARBA" id="ARBA00009437"/>
    </source>
</evidence>
<dbReference type="GO" id="GO:0003700">
    <property type="term" value="F:DNA-binding transcription factor activity"/>
    <property type="evidence" value="ECO:0007669"/>
    <property type="project" value="InterPro"/>
</dbReference>
<evidence type="ECO:0000256" key="2">
    <source>
        <dbReference type="ARBA" id="ARBA00023015"/>
    </source>
</evidence>
<protein>
    <submittedName>
        <fullName evidence="6">Transcriptional regulator, LysR family</fullName>
    </submittedName>
</protein>
<name>A0A1I4MJD5_9BURK</name>
<dbReference type="OrthoDB" id="9072091at2"/>
<dbReference type="InterPro" id="IPR005119">
    <property type="entry name" value="LysR_subst-bd"/>
</dbReference>
<reference evidence="6 7" key="1">
    <citation type="submission" date="2016-10" db="EMBL/GenBank/DDBJ databases">
        <authorList>
            <person name="de Groot N.N."/>
        </authorList>
    </citation>
    <scope>NUCLEOTIDE SEQUENCE [LARGE SCALE GENOMIC DNA]</scope>
    <source>
        <strain evidence="6 7">ATCC 43154</strain>
    </source>
</reference>
<evidence type="ECO:0000256" key="4">
    <source>
        <dbReference type="ARBA" id="ARBA00023163"/>
    </source>
</evidence>
<dbReference type="Proteomes" id="UP000199470">
    <property type="component" value="Unassembled WGS sequence"/>
</dbReference>
<keyword evidence="4" id="KW-0804">Transcription</keyword>
<dbReference type="Gene3D" id="3.40.190.290">
    <property type="match status" value="1"/>
</dbReference>
<dbReference type="Pfam" id="PF03466">
    <property type="entry name" value="LysR_substrate"/>
    <property type="match status" value="1"/>
</dbReference>
<dbReference type="PANTHER" id="PTHR30537">
    <property type="entry name" value="HTH-TYPE TRANSCRIPTIONAL REGULATOR"/>
    <property type="match status" value="1"/>
</dbReference>
<dbReference type="RefSeq" id="WP_093387788.1">
    <property type="nucleotide sequence ID" value="NZ_FOTW01000011.1"/>
</dbReference>
<evidence type="ECO:0000256" key="3">
    <source>
        <dbReference type="ARBA" id="ARBA00023125"/>
    </source>
</evidence>
<dbReference type="GO" id="GO:0043565">
    <property type="term" value="F:sequence-specific DNA binding"/>
    <property type="evidence" value="ECO:0007669"/>
    <property type="project" value="TreeGrafter"/>
</dbReference>
<comment type="similarity">
    <text evidence="1">Belongs to the LysR transcriptional regulatory family.</text>
</comment>
<dbReference type="Gene3D" id="1.10.10.10">
    <property type="entry name" value="Winged helix-like DNA-binding domain superfamily/Winged helix DNA-binding domain"/>
    <property type="match status" value="1"/>
</dbReference>
<evidence type="ECO:0000313" key="6">
    <source>
        <dbReference type="EMBL" id="SFM03156.1"/>
    </source>
</evidence>
<dbReference type="InterPro" id="IPR036390">
    <property type="entry name" value="WH_DNA-bd_sf"/>
</dbReference>
<feature type="domain" description="HTH lysR-type" evidence="5">
    <location>
        <begin position="14"/>
        <end position="60"/>
    </location>
</feature>
<keyword evidence="3" id="KW-0238">DNA-binding</keyword>
<dbReference type="InterPro" id="IPR000847">
    <property type="entry name" value="LysR_HTH_N"/>
</dbReference>
<dbReference type="PRINTS" id="PR00039">
    <property type="entry name" value="HTHLYSR"/>
</dbReference>